<evidence type="ECO:0000313" key="3">
    <source>
        <dbReference type="Proteomes" id="UP000001137"/>
    </source>
</evidence>
<evidence type="ECO:0000313" key="2">
    <source>
        <dbReference type="EMBL" id="ABW02691.1"/>
    </source>
</evidence>
<organism evidence="2 3">
    <name type="scientific">Caldivirga maquilingensis (strain ATCC 700844 / DSM 13496 / JCM 10307 / IC-167)</name>
    <dbReference type="NCBI Taxonomy" id="397948"/>
    <lineage>
        <taxon>Archaea</taxon>
        <taxon>Thermoproteota</taxon>
        <taxon>Thermoprotei</taxon>
        <taxon>Thermoproteales</taxon>
        <taxon>Thermoproteaceae</taxon>
        <taxon>Caldivirga</taxon>
    </lineage>
</organism>
<dbReference type="HOGENOM" id="CLU_591359_0_0_2"/>
<keyword evidence="1" id="KW-0812">Transmembrane</keyword>
<dbReference type="Proteomes" id="UP000001137">
    <property type="component" value="Chromosome"/>
</dbReference>
<dbReference type="EMBL" id="CP000852">
    <property type="protein sequence ID" value="ABW02691.1"/>
    <property type="molecule type" value="Genomic_DNA"/>
</dbReference>
<dbReference type="STRING" id="397948.Cmaq_1874"/>
<dbReference type="AlphaFoldDB" id="A8MBF8"/>
<accession>A8MBF8</accession>
<dbReference type="KEGG" id="cma:Cmaq_1874"/>
<gene>
    <name evidence="2" type="ordered locus">Cmaq_1874</name>
</gene>
<reference evidence="2 3" key="1">
    <citation type="submission" date="2007-10" db="EMBL/GenBank/DDBJ databases">
        <title>Complete sequence of Caldivirga maquilingensis IC-167.</title>
        <authorList>
            <consortium name="US DOE Joint Genome Institute"/>
            <person name="Copeland A."/>
            <person name="Lucas S."/>
            <person name="Lapidus A."/>
            <person name="Barry K."/>
            <person name="Glavina del Rio T."/>
            <person name="Dalin E."/>
            <person name="Tice H."/>
            <person name="Pitluck S."/>
            <person name="Saunders E."/>
            <person name="Brettin T."/>
            <person name="Bruce D."/>
            <person name="Detter J.C."/>
            <person name="Han C."/>
            <person name="Schmutz J."/>
            <person name="Larimer F."/>
            <person name="Land M."/>
            <person name="Hauser L."/>
            <person name="Kyrpides N."/>
            <person name="Ivanova N."/>
            <person name="Biddle J.F."/>
            <person name="Zhang Z."/>
            <person name="Fitz-Gibbon S.T."/>
            <person name="Lowe T.M."/>
            <person name="Saltikov C."/>
            <person name="House C.H."/>
            <person name="Richardson P."/>
        </authorList>
    </citation>
    <scope>NUCLEOTIDE SEQUENCE [LARGE SCALE GENOMIC DNA]</scope>
    <source>
        <strain evidence="3">ATCC 700844 / DSM 13496 / JCM 10307 / IC-167</strain>
    </source>
</reference>
<dbReference type="eggNOG" id="arCOG05475">
    <property type="taxonomic scope" value="Archaea"/>
</dbReference>
<sequence length="462" mass="50675">MSAIEAIVIVVVIVLMVIVFIRLIPSYLPTAGSEVNTLQLNALAQSLLNYIITNPGNPVYWGQNASLMNAFGLASFNSPYSLDPFKVLQLVFWDYANNASVAVSPGNIRGYCSINQINGVGFQQFLSQYGISYVTLNYLWLFTVGYPTNWVISYNQVKQLLGLGNSYDFVIVIHPLYMIRVINLTSNIAYIKVTDYSTGVAIPNATVTVQYFITSLASNNAVFYQGYSSGITNSNGVASISLPVAFNPSNYYYMVITAQTAGLKDYAYYQYPAIQIPLLTVGIVPLINSNGYSVVFADPHIFTNCLLGVSLSNPSQSALGLRVVAVYKSIYNFTTMSINFTFNPSRGSNSYPVSCTILSSSNPPNYSACYWNLPSTPMLLLVWIQRNSQGQSGSVPLSQLLVIPLGYNPDLYLVNRTIIFGYPVKYAPTGVSRALVYIGDAAYVIKLYLYYRGNAFSGLGVS</sequence>
<keyword evidence="1" id="KW-0472">Membrane</keyword>
<name>A8MBF8_CALMQ</name>
<keyword evidence="1" id="KW-1133">Transmembrane helix</keyword>
<keyword evidence="3" id="KW-1185">Reference proteome</keyword>
<feature type="transmembrane region" description="Helical" evidence="1">
    <location>
        <begin position="6"/>
        <end position="24"/>
    </location>
</feature>
<protein>
    <submittedName>
        <fullName evidence="2">Uncharacterized protein</fullName>
    </submittedName>
</protein>
<evidence type="ECO:0000256" key="1">
    <source>
        <dbReference type="SAM" id="Phobius"/>
    </source>
</evidence>
<proteinExistence type="predicted"/>